<evidence type="ECO:0000313" key="2">
    <source>
        <dbReference type="EMBL" id="ODN71941.1"/>
    </source>
</evidence>
<protein>
    <submittedName>
        <fullName evidence="2">Uncharacterized protein</fullName>
    </submittedName>
</protein>
<feature type="compositionally biased region" description="Basic and acidic residues" evidence="1">
    <location>
        <begin position="87"/>
        <end position="96"/>
    </location>
</feature>
<proteinExistence type="predicted"/>
<name>A0A1E3H8X1_9HYPH</name>
<feature type="compositionally biased region" description="Basic residues" evidence="1">
    <location>
        <begin position="29"/>
        <end position="43"/>
    </location>
</feature>
<comment type="caution">
    <text evidence="2">The sequence shown here is derived from an EMBL/GenBank/DDBJ whole genome shotgun (WGS) entry which is preliminary data.</text>
</comment>
<accession>A0A1E3H8X1</accession>
<dbReference type="AlphaFoldDB" id="A0A1E3H8X1"/>
<feature type="region of interest" description="Disordered" evidence="1">
    <location>
        <begin position="1"/>
        <end position="96"/>
    </location>
</feature>
<sequence>MPSGSGEHGAATSAALRRTPASSRPPRGSARRCRRLPWARRLRSVAAPCAPGRSSRHCGRRRDRPRAGWPPPGRGSTGPVRQARRQAAADRWEAQRSRTCLPGAGYPRPILRDYARPSSRPDRIQSALRFPHRDLDAGWEVSGGLHRGFCAGSPACPAPHNALARGAWRCMNPPGPAGKALWRQIADCSSTFGRLERSEISLILERSLQRAPRAQIPHRDGRPHGARIGSRPRVLLATPIAPLSDNLHSGRCVGLHRDFARPVASAGSLPSHVEREFGG</sequence>
<reference evidence="2 3" key="1">
    <citation type="submission" date="2016-07" db="EMBL/GenBank/DDBJ databases">
        <title>Draft Genome Sequence of Methylobrevis pamukkalensis PK2.</title>
        <authorList>
            <person name="Vasilenko O.V."/>
            <person name="Doronina N.V."/>
            <person name="Shmareva M.N."/>
            <person name="Tarlachkov S.V."/>
            <person name="Mustakhimov I."/>
            <person name="Trotsenko Y.A."/>
        </authorList>
    </citation>
    <scope>NUCLEOTIDE SEQUENCE [LARGE SCALE GENOMIC DNA]</scope>
    <source>
        <strain evidence="2 3">PK2</strain>
    </source>
</reference>
<dbReference type="Proteomes" id="UP000094622">
    <property type="component" value="Unassembled WGS sequence"/>
</dbReference>
<keyword evidence="3" id="KW-1185">Reference proteome</keyword>
<dbReference type="EMBL" id="MCRJ01000010">
    <property type="protein sequence ID" value="ODN71941.1"/>
    <property type="molecule type" value="Genomic_DNA"/>
</dbReference>
<feature type="compositionally biased region" description="Basic residues" evidence="1">
    <location>
        <begin position="54"/>
        <end position="64"/>
    </location>
</feature>
<organism evidence="2 3">
    <name type="scientific">Methylobrevis pamukkalensis</name>
    <dbReference type="NCBI Taxonomy" id="1439726"/>
    <lineage>
        <taxon>Bacteria</taxon>
        <taxon>Pseudomonadati</taxon>
        <taxon>Pseudomonadota</taxon>
        <taxon>Alphaproteobacteria</taxon>
        <taxon>Hyphomicrobiales</taxon>
        <taxon>Pleomorphomonadaceae</taxon>
        <taxon>Methylobrevis</taxon>
    </lineage>
</organism>
<gene>
    <name evidence="2" type="ORF">A6302_00673</name>
</gene>
<evidence type="ECO:0000256" key="1">
    <source>
        <dbReference type="SAM" id="MobiDB-lite"/>
    </source>
</evidence>
<evidence type="ECO:0000313" key="3">
    <source>
        <dbReference type="Proteomes" id="UP000094622"/>
    </source>
</evidence>
<feature type="compositionally biased region" description="Low complexity" evidence="1">
    <location>
        <begin position="10"/>
        <end position="28"/>
    </location>
</feature>